<protein>
    <submittedName>
        <fullName evidence="1">Uncharacterized protein</fullName>
    </submittedName>
</protein>
<reference evidence="1 2" key="1">
    <citation type="submission" date="2016-02" db="EMBL/GenBank/DDBJ databases">
        <title>Band-tailed pigeon sequencing and assembly.</title>
        <authorList>
            <person name="Soares A.E."/>
            <person name="Novak B.J."/>
            <person name="Rice E.S."/>
            <person name="O'Connell B."/>
            <person name="Chang D."/>
            <person name="Weber S."/>
            <person name="Shapiro B."/>
        </authorList>
    </citation>
    <scope>NUCLEOTIDE SEQUENCE [LARGE SCALE GENOMIC DNA]</scope>
    <source>
        <strain evidence="1">BTP2013</strain>
        <tissue evidence="1">Blood</tissue>
    </source>
</reference>
<dbReference type="AlphaFoldDB" id="A0A1V4K0N5"/>
<accession>A0A1V4K0N5</accession>
<evidence type="ECO:0000313" key="2">
    <source>
        <dbReference type="Proteomes" id="UP000190648"/>
    </source>
</evidence>
<proteinExistence type="predicted"/>
<keyword evidence="2" id="KW-1185">Reference proteome</keyword>
<dbReference type="EMBL" id="LSYS01005191">
    <property type="protein sequence ID" value="OPJ77964.1"/>
    <property type="molecule type" value="Genomic_DNA"/>
</dbReference>
<sequence length="113" mass="12439">MSETRIRRSNHSLSTEVIKVKNAILHFYAAVHPGKSVGPVLCDIQTTKSKVNVELSVGAAALSRLRAMLQQSREDVAVEECHCRLEQKAAARLNGAVPGEGRFGCKRRRKVES</sequence>
<comment type="caution">
    <text evidence="1">The sequence shown here is derived from an EMBL/GenBank/DDBJ whole genome shotgun (WGS) entry which is preliminary data.</text>
</comment>
<evidence type="ECO:0000313" key="1">
    <source>
        <dbReference type="EMBL" id="OPJ77964.1"/>
    </source>
</evidence>
<organism evidence="1 2">
    <name type="scientific">Patagioenas fasciata monilis</name>
    <dbReference type="NCBI Taxonomy" id="372326"/>
    <lineage>
        <taxon>Eukaryota</taxon>
        <taxon>Metazoa</taxon>
        <taxon>Chordata</taxon>
        <taxon>Craniata</taxon>
        <taxon>Vertebrata</taxon>
        <taxon>Euteleostomi</taxon>
        <taxon>Archelosauria</taxon>
        <taxon>Archosauria</taxon>
        <taxon>Dinosauria</taxon>
        <taxon>Saurischia</taxon>
        <taxon>Theropoda</taxon>
        <taxon>Coelurosauria</taxon>
        <taxon>Aves</taxon>
        <taxon>Neognathae</taxon>
        <taxon>Neoaves</taxon>
        <taxon>Columbimorphae</taxon>
        <taxon>Columbiformes</taxon>
        <taxon>Columbidae</taxon>
        <taxon>Patagioenas</taxon>
    </lineage>
</organism>
<dbReference type="Proteomes" id="UP000190648">
    <property type="component" value="Unassembled WGS sequence"/>
</dbReference>
<name>A0A1V4K0N5_PATFA</name>
<gene>
    <name evidence="1" type="ORF">AV530_014977</name>
</gene>